<dbReference type="SUPFAM" id="SSF103481">
    <property type="entry name" value="Multidrug resistance efflux transporter EmrE"/>
    <property type="match status" value="2"/>
</dbReference>
<dbReference type="Proteomes" id="UP001230978">
    <property type="component" value="Chromosome"/>
</dbReference>
<feature type="transmembrane region" description="Helical" evidence="6">
    <location>
        <begin position="99"/>
        <end position="117"/>
    </location>
</feature>
<feature type="domain" description="EamA" evidence="7">
    <location>
        <begin position="9"/>
        <end position="140"/>
    </location>
</feature>
<dbReference type="PANTHER" id="PTHR22911">
    <property type="entry name" value="ACYL-MALONYL CONDENSING ENZYME-RELATED"/>
    <property type="match status" value="1"/>
</dbReference>
<organism evidence="8 9">
    <name type="scientific">Fuscovulum ytuae</name>
    <dbReference type="NCBI Taxonomy" id="3042299"/>
    <lineage>
        <taxon>Bacteria</taxon>
        <taxon>Pseudomonadati</taxon>
        <taxon>Pseudomonadota</taxon>
        <taxon>Alphaproteobacteria</taxon>
        <taxon>Rhodobacterales</taxon>
        <taxon>Paracoccaceae</taxon>
        <taxon>Fuscovulum</taxon>
    </lineage>
</organism>
<feature type="transmembrane region" description="Helical" evidence="6">
    <location>
        <begin position="150"/>
        <end position="168"/>
    </location>
</feature>
<evidence type="ECO:0000313" key="9">
    <source>
        <dbReference type="Proteomes" id="UP001230978"/>
    </source>
</evidence>
<feature type="transmembrane region" description="Helical" evidence="6">
    <location>
        <begin position="39"/>
        <end position="61"/>
    </location>
</feature>
<evidence type="ECO:0000313" key="8">
    <source>
        <dbReference type="EMBL" id="WGV17033.1"/>
    </source>
</evidence>
<keyword evidence="9" id="KW-1185">Reference proteome</keyword>
<feature type="transmembrane region" description="Helical" evidence="6">
    <location>
        <begin position="238"/>
        <end position="259"/>
    </location>
</feature>
<feature type="transmembrane region" description="Helical" evidence="6">
    <location>
        <begin position="124"/>
        <end position="144"/>
    </location>
</feature>
<sequence>MTTHRPIAAAVWMTGSIFSFTAMAIAGRAVSGQHDTFEIMLWRSVVGFCLVLAIGAALGRLAEIRRNRLGEHLLRNLVHFTGQNLWFWALTMIPLAQVFALEFTSPIWVILLSPLFLGEKLTRARLFAAAMGFIGILLVARPDFAALDPGVLAAAGSALCFAVTGILTKKLTQRESIVSILFWLTLMQGIFGLGMAGFDGVIHLPTGQTLPWLMLIGFCGVLAHLCLTTALSLAPASYVIPIDFARLPVIAAVGILIYAEPLDPYVLLGAAIIFLGNWANIRAETRKRATVVQVTNP</sequence>
<feature type="transmembrane region" description="Helical" evidence="6">
    <location>
        <begin position="73"/>
        <end position="93"/>
    </location>
</feature>
<accession>A0ABY8Q831</accession>
<feature type="transmembrane region" description="Helical" evidence="6">
    <location>
        <begin position="210"/>
        <end position="231"/>
    </location>
</feature>
<dbReference type="EMBL" id="CP124535">
    <property type="protein sequence ID" value="WGV17033.1"/>
    <property type="molecule type" value="Genomic_DNA"/>
</dbReference>
<dbReference type="InterPro" id="IPR000620">
    <property type="entry name" value="EamA_dom"/>
</dbReference>
<feature type="domain" description="EamA" evidence="7">
    <location>
        <begin position="149"/>
        <end position="276"/>
    </location>
</feature>
<dbReference type="Pfam" id="PF00892">
    <property type="entry name" value="EamA"/>
    <property type="match status" value="2"/>
</dbReference>
<evidence type="ECO:0000256" key="1">
    <source>
        <dbReference type="ARBA" id="ARBA00004141"/>
    </source>
</evidence>
<keyword evidence="5 6" id="KW-0472">Membrane</keyword>
<evidence type="ECO:0000256" key="4">
    <source>
        <dbReference type="ARBA" id="ARBA00022989"/>
    </source>
</evidence>
<comment type="similarity">
    <text evidence="2">Belongs to the drug/metabolite transporter (DMT) superfamily. 10 TMS drug/metabolite exporter (DME) (TC 2.A.7.3) family.</text>
</comment>
<feature type="transmembrane region" description="Helical" evidence="6">
    <location>
        <begin position="265"/>
        <end position="281"/>
    </location>
</feature>
<evidence type="ECO:0000256" key="2">
    <source>
        <dbReference type="ARBA" id="ARBA00009853"/>
    </source>
</evidence>
<dbReference type="InterPro" id="IPR037185">
    <property type="entry name" value="EmrE-like"/>
</dbReference>
<dbReference type="Gene3D" id="1.10.3730.20">
    <property type="match status" value="1"/>
</dbReference>
<evidence type="ECO:0000256" key="3">
    <source>
        <dbReference type="ARBA" id="ARBA00022692"/>
    </source>
</evidence>
<reference evidence="8 9" key="1">
    <citation type="submission" date="2023-04" db="EMBL/GenBank/DDBJ databases">
        <title>YMD61, complete Genome.</title>
        <authorList>
            <person name="Zhang J."/>
        </authorList>
    </citation>
    <scope>NUCLEOTIDE SEQUENCE [LARGE SCALE GENOMIC DNA]</scope>
    <source>
        <strain evidence="8 9">YMD61</strain>
    </source>
</reference>
<name>A0ABY8Q831_9RHOB</name>
<protein>
    <submittedName>
        <fullName evidence="8">DMT family transporter</fullName>
    </submittedName>
</protein>
<feature type="transmembrane region" description="Helical" evidence="6">
    <location>
        <begin position="180"/>
        <end position="198"/>
    </location>
</feature>
<feature type="transmembrane region" description="Helical" evidence="6">
    <location>
        <begin position="7"/>
        <end position="27"/>
    </location>
</feature>
<comment type="subcellular location">
    <subcellularLocation>
        <location evidence="1">Membrane</location>
        <topology evidence="1">Multi-pass membrane protein</topology>
    </subcellularLocation>
</comment>
<keyword evidence="3 6" id="KW-0812">Transmembrane</keyword>
<dbReference type="RefSeq" id="WP_281467945.1">
    <property type="nucleotide sequence ID" value="NZ_CP124535.1"/>
</dbReference>
<evidence type="ECO:0000259" key="7">
    <source>
        <dbReference type="Pfam" id="PF00892"/>
    </source>
</evidence>
<gene>
    <name evidence="8" type="ORF">QF092_04285</name>
</gene>
<keyword evidence="4 6" id="KW-1133">Transmembrane helix</keyword>
<proteinExistence type="inferred from homology"/>
<evidence type="ECO:0000256" key="6">
    <source>
        <dbReference type="SAM" id="Phobius"/>
    </source>
</evidence>
<evidence type="ECO:0000256" key="5">
    <source>
        <dbReference type="ARBA" id="ARBA00023136"/>
    </source>
</evidence>
<dbReference type="PANTHER" id="PTHR22911:SF6">
    <property type="entry name" value="SOLUTE CARRIER FAMILY 35 MEMBER G1"/>
    <property type="match status" value="1"/>
</dbReference>